<evidence type="ECO:0000313" key="6">
    <source>
        <dbReference type="Proteomes" id="UP000297635"/>
    </source>
</evidence>
<dbReference type="Proteomes" id="UP000297635">
    <property type="component" value="Unassembled WGS sequence"/>
</dbReference>
<dbReference type="FunFam" id="3.90.1530.30:FF:000001">
    <property type="entry name" value="Chromosome partitioning protein ParB"/>
    <property type="match status" value="1"/>
</dbReference>
<comment type="similarity">
    <text evidence="1">Belongs to the ParB family.</text>
</comment>
<keyword evidence="6" id="KW-1185">Reference proteome</keyword>
<organism evidence="5 6">
    <name type="scientific">Duncaniella freteri</name>
    <dbReference type="NCBI Taxonomy" id="2530391"/>
    <lineage>
        <taxon>Bacteria</taxon>
        <taxon>Pseudomonadati</taxon>
        <taxon>Bacteroidota</taxon>
        <taxon>Bacteroidia</taxon>
        <taxon>Bacteroidales</taxon>
        <taxon>Muribaculaceae</taxon>
        <taxon>Duncaniella</taxon>
    </lineage>
</organism>
<gene>
    <name evidence="5" type="ORF">EZ315_13120</name>
</gene>
<evidence type="ECO:0000259" key="4">
    <source>
        <dbReference type="SMART" id="SM00470"/>
    </source>
</evidence>
<dbReference type="InterPro" id="IPR057240">
    <property type="entry name" value="ParB_dimer_C"/>
</dbReference>
<accession>A0A4Z0V0Y2</accession>
<dbReference type="InterPro" id="IPR003115">
    <property type="entry name" value="ParB_N"/>
</dbReference>
<dbReference type="FunFam" id="1.10.10.2830:FF:000001">
    <property type="entry name" value="Chromosome partitioning protein ParB"/>
    <property type="match status" value="1"/>
</dbReference>
<dbReference type="AlphaFoldDB" id="A0A4Z0V0Y2"/>
<dbReference type="InterPro" id="IPR004437">
    <property type="entry name" value="ParB/RepB/Spo0J"/>
</dbReference>
<evidence type="ECO:0000256" key="1">
    <source>
        <dbReference type="ARBA" id="ARBA00006295"/>
    </source>
</evidence>
<dbReference type="Pfam" id="PF23552">
    <property type="entry name" value="ParB_C"/>
    <property type="match status" value="1"/>
</dbReference>
<dbReference type="RefSeq" id="WP_135472480.1">
    <property type="nucleotide sequence ID" value="NZ_CASGTF010000088.1"/>
</dbReference>
<dbReference type="CDD" id="cd16393">
    <property type="entry name" value="SPO0J_N"/>
    <property type="match status" value="1"/>
</dbReference>
<dbReference type="Pfam" id="PF17762">
    <property type="entry name" value="HTH_ParB"/>
    <property type="match status" value="1"/>
</dbReference>
<dbReference type="PANTHER" id="PTHR33375">
    <property type="entry name" value="CHROMOSOME-PARTITIONING PROTEIN PARB-RELATED"/>
    <property type="match status" value="1"/>
</dbReference>
<dbReference type="SUPFAM" id="SSF110849">
    <property type="entry name" value="ParB/Sulfiredoxin"/>
    <property type="match status" value="1"/>
</dbReference>
<dbReference type="EMBL" id="SJSA01000002">
    <property type="protein sequence ID" value="TGG36769.1"/>
    <property type="molecule type" value="Genomic_DNA"/>
</dbReference>
<keyword evidence="3" id="KW-0238">DNA-binding</keyword>
<reference evidence="5 6" key="1">
    <citation type="submission" date="2019-02" db="EMBL/GenBank/DDBJ databases">
        <title>Isolation and identification of novel species under the genus Muribaculum.</title>
        <authorList>
            <person name="Miyake S."/>
            <person name="Ding Y."/>
            <person name="Low A."/>
            <person name="Soh M."/>
            <person name="Seedorf H."/>
        </authorList>
    </citation>
    <scope>NUCLEOTIDE SEQUENCE [LARGE SCALE GENOMIC DNA]</scope>
    <source>
        <strain evidence="5 6">TLL-A3</strain>
    </source>
</reference>
<sequence>MAVIKRPALGRGLDSLIAMDDAPARDASAINEIELSRISPNPDQPRSIFDEEALEELSRSVTEFGIIQPISLRKTGPDTYQIIAGERRYRAALMAGLTTIPAYIRTADDAVVTEMALIENIQREDLNAIEIALTFKKLIDRYGLTQERLSERIGKKRATIANFIRLLRLPAEVQLGLRDRRIDMGHARALLSIDDPKLQLKIYNEILKQGLSVRRVEELAKKYREAGPEEENPAEKAEKRFSNKDFDILRDHLSHRFSTPVKVSCDASGKGKISFSFRDDDELQRLIAIFDTAKQ</sequence>
<comment type="caution">
    <text evidence="5">The sequence shown here is derived from an EMBL/GenBank/DDBJ whole genome shotgun (WGS) entry which is preliminary data.</text>
</comment>
<dbReference type="SUPFAM" id="SSF109709">
    <property type="entry name" value="KorB DNA-binding domain-like"/>
    <property type="match status" value="1"/>
</dbReference>
<dbReference type="Gene3D" id="3.90.1530.30">
    <property type="match status" value="1"/>
</dbReference>
<proteinExistence type="inferred from homology"/>
<dbReference type="Gene3D" id="1.10.10.2830">
    <property type="match status" value="1"/>
</dbReference>
<name>A0A4Z0V0Y2_9BACT</name>
<dbReference type="InterPro" id="IPR050336">
    <property type="entry name" value="Chromosome_partition/occlusion"/>
</dbReference>
<evidence type="ECO:0000256" key="2">
    <source>
        <dbReference type="ARBA" id="ARBA00022829"/>
    </source>
</evidence>
<protein>
    <submittedName>
        <fullName evidence="5">ParB/RepB/Spo0J family partition protein</fullName>
    </submittedName>
</protein>
<keyword evidence="2" id="KW-0159">Chromosome partition</keyword>
<dbReference type="GO" id="GO:0003677">
    <property type="term" value="F:DNA binding"/>
    <property type="evidence" value="ECO:0007669"/>
    <property type="project" value="UniProtKB-KW"/>
</dbReference>
<dbReference type="InterPro" id="IPR036086">
    <property type="entry name" value="ParB/Sulfiredoxin_sf"/>
</dbReference>
<evidence type="ECO:0000313" key="5">
    <source>
        <dbReference type="EMBL" id="TGG36769.1"/>
    </source>
</evidence>
<dbReference type="InterPro" id="IPR041468">
    <property type="entry name" value="HTH_ParB/Spo0J"/>
</dbReference>
<dbReference type="GeneID" id="82150732"/>
<dbReference type="GO" id="GO:0007059">
    <property type="term" value="P:chromosome segregation"/>
    <property type="evidence" value="ECO:0007669"/>
    <property type="project" value="UniProtKB-KW"/>
</dbReference>
<dbReference type="GO" id="GO:0045881">
    <property type="term" value="P:positive regulation of sporulation resulting in formation of a cellular spore"/>
    <property type="evidence" value="ECO:0007669"/>
    <property type="project" value="TreeGrafter"/>
</dbReference>
<dbReference type="SMART" id="SM00470">
    <property type="entry name" value="ParB"/>
    <property type="match status" value="1"/>
</dbReference>
<dbReference type="NCBIfam" id="TIGR00180">
    <property type="entry name" value="parB_part"/>
    <property type="match status" value="1"/>
</dbReference>
<evidence type="ECO:0000256" key="3">
    <source>
        <dbReference type="ARBA" id="ARBA00023125"/>
    </source>
</evidence>
<feature type="domain" description="ParB-like N-terminal" evidence="4">
    <location>
        <begin position="31"/>
        <end position="121"/>
    </location>
</feature>
<dbReference type="Pfam" id="PF02195">
    <property type="entry name" value="ParB_N"/>
    <property type="match status" value="1"/>
</dbReference>
<dbReference type="GO" id="GO:0005694">
    <property type="term" value="C:chromosome"/>
    <property type="evidence" value="ECO:0007669"/>
    <property type="project" value="TreeGrafter"/>
</dbReference>
<dbReference type="PANTHER" id="PTHR33375:SF1">
    <property type="entry name" value="CHROMOSOME-PARTITIONING PROTEIN PARB-RELATED"/>
    <property type="match status" value="1"/>
</dbReference>